<dbReference type="VEuPathDB" id="GiardiaDB:SS50377_26006"/>
<sequence>MCFSPKNAAYQRFVLACKNDDIQYVEKSYLDIKHTPDPSFPHFKQFGVYGIFHALIHKSTQVIKFLAPFEFNTQTFQELTIPVIDQSSDYVKTVIFLSKLYDIETDDEFIVLPARSTPLMLAIILGQLDAVLLLLDSIGAVNTDLCTALDYAVYTRSQMLLQVLLETRILNLEFIHSKSVEIAISCGNHIILQYYNDVSESSDEFFIAYSLKVHKGKIAQKLKQQMLKIEQMGLLTEMGNYVKCSEQLMRFNAIVRRIGLGSSEKRDGSEDQIQGSLVIRRFTSVSAIPRQRSQISSQRSNLSHAESSDVLNLSDEIEEVKAEGTDSMEEHSVQDL</sequence>
<reference evidence="3" key="2">
    <citation type="submission" date="2020-12" db="EMBL/GenBank/DDBJ databases">
        <title>New Spironucleus salmonicida genome in near-complete chromosomes.</title>
        <authorList>
            <person name="Xu F."/>
            <person name="Kurt Z."/>
            <person name="Jimenez-Gonzalez A."/>
            <person name="Astvaldsson A."/>
            <person name="Andersson J.O."/>
            <person name="Svard S.G."/>
        </authorList>
    </citation>
    <scope>NUCLEOTIDE SEQUENCE</scope>
    <source>
        <strain evidence="3">ATCC 50377</strain>
    </source>
</reference>
<feature type="region of interest" description="Disordered" evidence="1">
    <location>
        <begin position="293"/>
        <end position="314"/>
    </location>
</feature>
<dbReference type="Proteomes" id="UP000018208">
    <property type="component" value="Unassembled WGS sequence"/>
</dbReference>
<dbReference type="EMBL" id="KI546110">
    <property type="protein sequence ID" value="EST44774.1"/>
    <property type="molecule type" value="Genomic_DNA"/>
</dbReference>
<reference evidence="2 3" key="1">
    <citation type="journal article" date="2014" name="PLoS Genet.">
        <title>The Genome of Spironucleus salmonicida Highlights a Fish Pathogen Adapted to Fluctuating Environments.</title>
        <authorList>
            <person name="Xu F."/>
            <person name="Jerlstrom-Hultqvist J."/>
            <person name="Einarsson E."/>
            <person name="Astvaldsson A."/>
            <person name="Svard S.G."/>
            <person name="Andersson J.O."/>
        </authorList>
    </citation>
    <scope>NUCLEOTIDE SEQUENCE</scope>
    <source>
        <strain evidence="3">ATCC 50377</strain>
    </source>
</reference>
<name>V6LVE4_9EUKA</name>
<dbReference type="SUPFAM" id="SSF48403">
    <property type="entry name" value="Ankyrin repeat"/>
    <property type="match status" value="1"/>
</dbReference>
<dbReference type="EMBL" id="AUWU02000006">
    <property type="protein sequence ID" value="KAH0571810.1"/>
    <property type="molecule type" value="Genomic_DNA"/>
</dbReference>
<protein>
    <submittedName>
        <fullName evidence="2">Ankyrin repeat-containing protein</fullName>
    </submittedName>
</protein>
<accession>V6LVE4</accession>
<evidence type="ECO:0000256" key="1">
    <source>
        <dbReference type="SAM" id="MobiDB-lite"/>
    </source>
</evidence>
<evidence type="ECO:0000313" key="2">
    <source>
        <dbReference type="EMBL" id="EST44774.1"/>
    </source>
</evidence>
<feature type="compositionally biased region" description="Polar residues" evidence="1">
    <location>
        <begin position="301"/>
        <end position="311"/>
    </location>
</feature>
<gene>
    <name evidence="2" type="ORF">SS50377_15344</name>
    <name evidence="3" type="ORF">SS50377_26006</name>
</gene>
<evidence type="ECO:0000313" key="4">
    <source>
        <dbReference type="Proteomes" id="UP000018208"/>
    </source>
</evidence>
<dbReference type="Pfam" id="PF12796">
    <property type="entry name" value="Ank_2"/>
    <property type="match status" value="1"/>
</dbReference>
<dbReference type="InterPro" id="IPR002110">
    <property type="entry name" value="Ankyrin_rpt"/>
</dbReference>
<dbReference type="Gene3D" id="1.25.40.20">
    <property type="entry name" value="Ankyrin repeat-containing domain"/>
    <property type="match status" value="1"/>
</dbReference>
<evidence type="ECO:0000313" key="3">
    <source>
        <dbReference type="EMBL" id="KAH0571810.1"/>
    </source>
</evidence>
<dbReference type="InterPro" id="IPR036770">
    <property type="entry name" value="Ankyrin_rpt-contain_sf"/>
</dbReference>
<organism evidence="2">
    <name type="scientific">Spironucleus salmonicida</name>
    <dbReference type="NCBI Taxonomy" id="348837"/>
    <lineage>
        <taxon>Eukaryota</taxon>
        <taxon>Metamonada</taxon>
        <taxon>Diplomonadida</taxon>
        <taxon>Hexamitidae</taxon>
        <taxon>Hexamitinae</taxon>
        <taxon>Spironucleus</taxon>
    </lineage>
</organism>
<dbReference type="AlphaFoldDB" id="V6LVE4"/>
<keyword evidence="4" id="KW-1185">Reference proteome</keyword>
<proteinExistence type="predicted"/>